<dbReference type="InterPro" id="IPR036397">
    <property type="entry name" value="RNaseH_sf"/>
</dbReference>
<accession>A0A9Q3PKH7</accession>
<sequence>MTVDRFKSFESLRHALTTAPLLLMPDFKLPFNLCINASVDGLGDSPHQVWNINDKSVEGPICFISRQIKPAEDRCGASKMECLCLVWDLEKLNYFLEECVFENRVISWTGIFRNIISDRDSKFTSVLWTNIHQLFGTNLCFSTAYDPQTDGLAERMIQTLEDMVRRFCAYGLEFKDCDKFTHDWCPLLPELELAYRTSIHRSTNQAPDILEKGWNPKLPQDLLRRDLVKIHPTAGSFKGILEKAREHAIKFMDDTFGYAKDKWDKSHATPDFKVGDLVLKYTTNFNKIKGCKNLKDSFAGTFVIKSPTGKMQLK</sequence>
<dbReference type="AlphaFoldDB" id="A0A9Q3PKH7"/>
<reference evidence="4" key="1">
    <citation type="submission" date="2021-03" db="EMBL/GenBank/DDBJ databases">
        <title>Draft genome sequence of rust myrtle Austropuccinia psidii MF-1, a brazilian biotype.</title>
        <authorList>
            <person name="Quecine M.C."/>
            <person name="Pachon D.M.R."/>
            <person name="Bonatelli M.L."/>
            <person name="Correr F.H."/>
            <person name="Franceschini L.M."/>
            <person name="Leite T.F."/>
            <person name="Margarido G.R.A."/>
            <person name="Almeida C.A."/>
            <person name="Ferrarezi J.A."/>
            <person name="Labate C.A."/>
        </authorList>
    </citation>
    <scope>NUCLEOTIDE SEQUENCE</scope>
    <source>
        <strain evidence="4">MF-1</strain>
    </source>
</reference>
<dbReference type="InterPro" id="IPR050951">
    <property type="entry name" value="Retrovirus_Pol_polyprotein"/>
</dbReference>
<dbReference type="SUPFAM" id="SSF53098">
    <property type="entry name" value="Ribonuclease H-like"/>
    <property type="match status" value="1"/>
</dbReference>
<evidence type="ECO:0000313" key="5">
    <source>
        <dbReference type="Proteomes" id="UP000765509"/>
    </source>
</evidence>
<dbReference type="GO" id="GO:0003824">
    <property type="term" value="F:catalytic activity"/>
    <property type="evidence" value="ECO:0007669"/>
    <property type="project" value="UniProtKB-KW"/>
</dbReference>
<dbReference type="GO" id="GO:0003723">
    <property type="term" value="F:RNA binding"/>
    <property type="evidence" value="ECO:0007669"/>
    <property type="project" value="UniProtKB-KW"/>
</dbReference>
<dbReference type="PANTHER" id="PTHR37984">
    <property type="entry name" value="PROTEIN CBG26694"/>
    <property type="match status" value="1"/>
</dbReference>
<keyword evidence="1" id="KW-0694">RNA-binding</keyword>
<evidence type="ECO:0000259" key="3">
    <source>
        <dbReference type="PROSITE" id="PS50994"/>
    </source>
</evidence>
<dbReference type="Pfam" id="PF17919">
    <property type="entry name" value="RT_RNaseH_2"/>
    <property type="match status" value="1"/>
</dbReference>
<dbReference type="SUPFAM" id="SSF56672">
    <property type="entry name" value="DNA/RNA polymerases"/>
    <property type="match status" value="1"/>
</dbReference>
<dbReference type="InterPro" id="IPR043502">
    <property type="entry name" value="DNA/RNA_pol_sf"/>
</dbReference>
<dbReference type="GO" id="GO:0005634">
    <property type="term" value="C:nucleus"/>
    <property type="evidence" value="ECO:0007669"/>
    <property type="project" value="UniProtKB-ARBA"/>
</dbReference>
<proteinExistence type="predicted"/>
<dbReference type="InterPro" id="IPR041577">
    <property type="entry name" value="RT_RNaseH_2"/>
</dbReference>
<dbReference type="EMBL" id="AVOT02075941">
    <property type="protein sequence ID" value="MBW0564530.1"/>
    <property type="molecule type" value="Genomic_DNA"/>
</dbReference>
<evidence type="ECO:0000256" key="2">
    <source>
        <dbReference type="ARBA" id="ARBA00023268"/>
    </source>
</evidence>
<dbReference type="InterPro" id="IPR001584">
    <property type="entry name" value="Integrase_cat-core"/>
</dbReference>
<dbReference type="Gene3D" id="3.30.420.10">
    <property type="entry name" value="Ribonuclease H-like superfamily/Ribonuclease H"/>
    <property type="match status" value="1"/>
</dbReference>
<protein>
    <recommendedName>
        <fullName evidence="3">Integrase catalytic domain-containing protein</fullName>
    </recommendedName>
</protein>
<gene>
    <name evidence="4" type="ORF">O181_104245</name>
</gene>
<feature type="domain" description="Integrase catalytic" evidence="3">
    <location>
        <begin position="100"/>
        <end position="227"/>
    </location>
</feature>
<evidence type="ECO:0000313" key="4">
    <source>
        <dbReference type="EMBL" id="MBW0564530.1"/>
    </source>
</evidence>
<dbReference type="Proteomes" id="UP000765509">
    <property type="component" value="Unassembled WGS sequence"/>
</dbReference>
<dbReference type="PANTHER" id="PTHR37984:SF5">
    <property type="entry name" value="PROTEIN NYNRIN-LIKE"/>
    <property type="match status" value="1"/>
</dbReference>
<name>A0A9Q3PKH7_9BASI</name>
<keyword evidence="2" id="KW-0511">Multifunctional enzyme</keyword>
<dbReference type="PROSITE" id="PS50994">
    <property type="entry name" value="INTEGRASE"/>
    <property type="match status" value="1"/>
</dbReference>
<dbReference type="OrthoDB" id="3158924at2759"/>
<keyword evidence="5" id="KW-1185">Reference proteome</keyword>
<evidence type="ECO:0000256" key="1">
    <source>
        <dbReference type="ARBA" id="ARBA00022884"/>
    </source>
</evidence>
<comment type="caution">
    <text evidence="4">The sequence shown here is derived from an EMBL/GenBank/DDBJ whole genome shotgun (WGS) entry which is preliminary data.</text>
</comment>
<dbReference type="GO" id="GO:0015074">
    <property type="term" value="P:DNA integration"/>
    <property type="evidence" value="ECO:0007669"/>
    <property type="project" value="InterPro"/>
</dbReference>
<organism evidence="4 5">
    <name type="scientific">Austropuccinia psidii MF-1</name>
    <dbReference type="NCBI Taxonomy" id="1389203"/>
    <lineage>
        <taxon>Eukaryota</taxon>
        <taxon>Fungi</taxon>
        <taxon>Dikarya</taxon>
        <taxon>Basidiomycota</taxon>
        <taxon>Pucciniomycotina</taxon>
        <taxon>Pucciniomycetes</taxon>
        <taxon>Pucciniales</taxon>
        <taxon>Sphaerophragmiaceae</taxon>
        <taxon>Austropuccinia</taxon>
    </lineage>
</organism>
<dbReference type="InterPro" id="IPR012337">
    <property type="entry name" value="RNaseH-like_sf"/>
</dbReference>